<dbReference type="AlphaFoldDB" id="A0A1E4TL64"/>
<dbReference type="GO" id="GO:0004822">
    <property type="term" value="F:isoleucine-tRNA ligase activity"/>
    <property type="evidence" value="ECO:0007669"/>
    <property type="project" value="UniProtKB-EC"/>
</dbReference>
<evidence type="ECO:0000256" key="2">
    <source>
        <dbReference type="ARBA" id="ARBA00005594"/>
    </source>
</evidence>
<dbReference type="InterPro" id="IPR014729">
    <property type="entry name" value="Rossmann-like_a/b/a_fold"/>
</dbReference>
<dbReference type="CDD" id="cd07960">
    <property type="entry name" value="Anticodon_Ia_Ile_BEm"/>
    <property type="match status" value="1"/>
</dbReference>
<dbReference type="Pfam" id="PF00133">
    <property type="entry name" value="tRNA-synt_1"/>
    <property type="match status" value="1"/>
</dbReference>
<dbReference type="PANTHER" id="PTHR42765:SF1">
    <property type="entry name" value="ISOLEUCINE--TRNA LIGASE, MITOCHONDRIAL"/>
    <property type="match status" value="1"/>
</dbReference>
<keyword evidence="7 12" id="KW-0648">Protein biosynthesis</keyword>
<organism evidence="15 16">
    <name type="scientific">Tortispora caseinolytica NRRL Y-17796</name>
    <dbReference type="NCBI Taxonomy" id="767744"/>
    <lineage>
        <taxon>Eukaryota</taxon>
        <taxon>Fungi</taxon>
        <taxon>Dikarya</taxon>
        <taxon>Ascomycota</taxon>
        <taxon>Saccharomycotina</taxon>
        <taxon>Trigonopsidomycetes</taxon>
        <taxon>Trigonopsidales</taxon>
        <taxon>Trigonopsidaceae</taxon>
        <taxon>Tortispora</taxon>
    </lineage>
</organism>
<evidence type="ECO:0000256" key="9">
    <source>
        <dbReference type="ARBA" id="ARBA00032665"/>
    </source>
</evidence>
<keyword evidence="4 12" id="KW-0436">Ligase</keyword>
<dbReference type="OrthoDB" id="10264412at2759"/>
<feature type="domain" description="Methionyl/Valyl/Leucyl/Isoleucyl-tRNA synthetase anticodon-binding" evidence="14">
    <location>
        <begin position="688"/>
        <end position="847"/>
    </location>
</feature>
<sequence>MSTRLLSKWPSLIKSTYIPQCTEDLYKWQQANLTDESLFILHDGPPYANGKVHMGHSLNKILKDIIIRYQLMQHRKVSYIPGWDCHGLPIELKALEKAENAENLSAPETRMLARKVAKEAVIDQMAQFKSWGIMGDWNNSYLTMNLDYEIRQLKVLEKMIARGLIFRKFRPVYWSIESKSALAEAELEYDIHKSTSAYVKFPIVHSDILPKDVSLLIWTTTPWTLPANKAIAVNATSTYTLCTTLNHGSLLVASDLVNEVAMAIDEEHSMIPTGQSYSGLQLVNTTYRHPLPDKASSATFPVILADHVTTESGTGLVHTAPSHGMEDYLSALENHIEVNSIVGNDGCFALPMPEGWEFLAGKSVLQEGQIEVIKLLKSTNAIAKIQPYKHKYPFDWRHKKPVIIRATHQWFANVEAIKKDAINALSYVDFYPKHSKHRLETFTNSRAEWCISRQRVWGVPIPVLYHKDTDEPLMTLESVSYIIEQMKQRGTDAWFDPSLSTSAWIHPKYAAECNNYYRKNETIDVWFDSGSSWTLIADKYPDRDTLADVYLEGSDQHRGWFQSSLLTAVATAPQGTVPKAPYGTLITHGFTLDEKGQKMSKSIGNVIDPSDVINGNGKKIKPTGVDGLRLWVAQAEYGNDVAVSATILSQIADSIRKLRTTFRFILGVLNTNEQPSAMNYNDLPQIEKVALYELSVLLKDSKEAYDNYRFSHVVQMLNHHVNANLSAFFIDIRKDSLYADSPSTITRRAATYFLQQALKVYLSILGPILPILCQEVWNYSPIWFRAGMASPFESGWYELPSKWADEESAALAEETEYLKQIKNTVNTLAQRLRKNQIIGSNLEAKVTLCGNTPLLTKYNKDFLADLFVCSQVDKIESVPAQTSDEYCIFMDTLDLSVRIDKADKYKCPRCWKYSSIEEGDLCRRCAEVSSQLPRTTPTQKDN</sequence>
<dbReference type="PROSITE" id="PS00178">
    <property type="entry name" value="AA_TRNA_LIGASE_I"/>
    <property type="match status" value="1"/>
</dbReference>
<evidence type="ECO:0000256" key="4">
    <source>
        <dbReference type="ARBA" id="ARBA00022598"/>
    </source>
</evidence>
<dbReference type="GO" id="GO:0002161">
    <property type="term" value="F:aminoacyl-tRNA deacylase activity"/>
    <property type="evidence" value="ECO:0007669"/>
    <property type="project" value="InterPro"/>
</dbReference>
<dbReference type="GO" id="GO:0005524">
    <property type="term" value="F:ATP binding"/>
    <property type="evidence" value="ECO:0007669"/>
    <property type="project" value="UniProtKB-KW"/>
</dbReference>
<accession>A0A1E4TL64</accession>
<dbReference type="Pfam" id="PF08264">
    <property type="entry name" value="Anticodon_1"/>
    <property type="match status" value="1"/>
</dbReference>
<keyword evidence="5 12" id="KW-0547">Nucleotide-binding</keyword>
<comment type="similarity">
    <text evidence="2 12">Belongs to the class-I aminoacyl-tRNA synthetase family.</text>
</comment>
<evidence type="ECO:0000256" key="7">
    <source>
        <dbReference type="ARBA" id="ARBA00022917"/>
    </source>
</evidence>
<evidence type="ECO:0000256" key="3">
    <source>
        <dbReference type="ARBA" id="ARBA00013165"/>
    </source>
</evidence>
<dbReference type="EC" id="6.1.1.5" evidence="3"/>
<dbReference type="InterPro" id="IPR002300">
    <property type="entry name" value="aa-tRNA-synth_Ia"/>
</dbReference>
<dbReference type="Gene3D" id="3.90.740.10">
    <property type="entry name" value="Valyl/Leucyl/Isoleucyl-tRNA synthetase, editing domain"/>
    <property type="match status" value="1"/>
</dbReference>
<dbReference type="GO" id="GO:0032543">
    <property type="term" value="P:mitochondrial translation"/>
    <property type="evidence" value="ECO:0007669"/>
    <property type="project" value="EnsemblFungi"/>
</dbReference>
<dbReference type="Proteomes" id="UP000095023">
    <property type="component" value="Unassembled WGS sequence"/>
</dbReference>
<dbReference type="InterPro" id="IPR001412">
    <property type="entry name" value="aa-tRNA-synth_I_CS"/>
</dbReference>
<dbReference type="SUPFAM" id="SSF52374">
    <property type="entry name" value="Nucleotidylyl transferase"/>
    <property type="match status" value="1"/>
</dbReference>
<evidence type="ECO:0000256" key="5">
    <source>
        <dbReference type="ARBA" id="ARBA00022741"/>
    </source>
</evidence>
<protein>
    <recommendedName>
        <fullName evidence="11">Isoleucine--tRNA ligase, mitochondrial</fullName>
        <ecNumber evidence="3">6.1.1.5</ecNumber>
    </recommendedName>
    <alternativeName>
        <fullName evidence="9">Isoleucyl-tRNA synthetase</fullName>
    </alternativeName>
</protein>
<dbReference type="GO" id="GO:0005739">
    <property type="term" value="C:mitochondrion"/>
    <property type="evidence" value="ECO:0007669"/>
    <property type="project" value="UniProtKB-SubCell"/>
</dbReference>
<dbReference type="InterPro" id="IPR013155">
    <property type="entry name" value="M/V/L/I-tRNA-synth_anticd-bd"/>
</dbReference>
<comment type="catalytic activity">
    <reaction evidence="10">
        <text>tRNA(Ile) + L-isoleucine + ATP = L-isoleucyl-tRNA(Ile) + AMP + diphosphate</text>
        <dbReference type="Rhea" id="RHEA:11060"/>
        <dbReference type="Rhea" id="RHEA-COMP:9666"/>
        <dbReference type="Rhea" id="RHEA-COMP:9695"/>
        <dbReference type="ChEBI" id="CHEBI:30616"/>
        <dbReference type="ChEBI" id="CHEBI:33019"/>
        <dbReference type="ChEBI" id="CHEBI:58045"/>
        <dbReference type="ChEBI" id="CHEBI:78442"/>
        <dbReference type="ChEBI" id="CHEBI:78528"/>
        <dbReference type="ChEBI" id="CHEBI:456215"/>
        <dbReference type="EC" id="6.1.1.5"/>
    </reaction>
</comment>
<dbReference type="SUPFAM" id="SSF47323">
    <property type="entry name" value="Anticodon-binding domain of a subclass of class I aminoacyl-tRNA synthetases"/>
    <property type="match status" value="1"/>
</dbReference>
<feature type="domain" description="Aminoacyl-tRNA synthetase class Ia" evidence="13">
    <location>
        <begin position="23"/>
        <end position="643"/>
    </location>
</feature>
<dbReference type="InterPro" id="IPR023585">
    <property type="entry name" value="Ile-tRNA-ligase_type1"/>
</dbReference>
<reference evidence="16" key="1">
    <citation type="submission" date="2016-02" db="EMBL/GenBank/DDBJ databases">
        <title>Comparative genomics of biotechnologically important yeasts.</title>
        <authorList>
            <consortium name="DOE Joint Genome Institute"/>
            <person name="Riley R."/>
            <person name="Haridas S."/>
            <person name="Wolfe K.H."/>
            <person name="Lopes M.R."/>
            <person name="Hittinger C.T."/>
            <person name="Goker M."/>
            <person name="Salamov A."/>
            <person name="Wisecaver J."/>
            <person name="Long T.M."/>
            <person name="Aerts A.L."/>
            <person name="Barry K."/>
            <person name="Choi C."/>
            <person name="Clum A."/>
            <person name="Coughlan A.Y."/>
            <person name="Deshpande S."/>
            <person name="Douglass A.P."/>
            <person name="Hanson S.J."/>
            <person name="Klenk H.-P."/>
            <person name="Labutti K."/>
            <person name="Lapidus A."/>
            <person name="Lindquist E."/>
            <person name="Lipzen A."/>
            <person name="Meier-Kolthoff J.P."/>
            <person name="Ohm R.A."/>
            <person name="Otillar R.P."/>
            <person name="Pangilinan J."/>
            <person name="Peng Y."/>
            <person name="Rokas A."/>
            <person name="Rosa C.A."/>
            <person name="Scheuner C."/>
            <person name="Sibirny A.A."/>
            <person name="Slot J.C."/>
            <person name="Stielow J.B."/>
            <person name="Sun H."/>
            <person name="Kurtzman C.P."/>
            <person name="Blackwell M."/>
            <person name="Jeffries T.W."/>
            <person name="Grigoriev I.V."/>
        </authorList>
    </citation>
    <scope>NUCLEOTIDE SEQUENCE [LARGE SCALE GENOMIC DNA]</scope>
    <source>
        <strain evidence="16">NRRL Y-17796</strain>
    </source>
</reference>
<evidence type="ECO:0000259" key="13">
    <source>
        <dbReference type="Pfam" id="PF00133"/>
    </source>
</evidence>
<keyword evidence="6 12" id="KW-0067">ATP-binding</keyword>
<dbReference type="GO" id="GO:0000049">
    <property type="term" value="F:tRNA binding"/>
    <property type="evidence" value="ECO:0007669"/>
    <property type="project" value="InterPro"/>
</dbReference>
<dbReference type="Gene3D" id="3.40.50.620">
    <property type="entry name" value="HUPs"/>
    <property type="match status" value="2"/>
</dbReference>
<dbReference type="NCBIfam" id="TIGR00392">
    <property type="entry name" value="ileS"/>
    <property type="match status" value="1"/>
</dbReference>
<evidence type="ECO:0000256" key="6">
    <source>
        <dbReference type="ARBA" id="ARBA00022840"/>
    </source>
</evidence>
<name>A0A1E4TL64_9ASCO</name>
<dbReference type="InterPro" id="IPR009080">
    <property type="entry name" value="tRNAsynth_Ia_anticodon-bd"/>
</dbReference>
<keyword evidence="8 12" id="KW-0030">Aminoacyl-tRNA synthetase</keyword>
<dbReference type="HAMAP" id="MF_02002">
    <property type="entry name" value="Ile_tRNA_synth_type1"/>
    <property type="match status" value="1"/>
</dbReference>
<dbReference type="PRINTS" id="PR00984">
    <property type="entry name" value="TRNASYNTHILE"/>
</dbReference>
<evidence type="ECO:0000259" key="14">
    <source>
        <dbReference type="Pfam" id="PF08264"/>
    </source>
</evidence>
<evidence type="ECO:0000256" key="11">
    <source>
        <dbReference type="ARBA" id="ARBA00068280"/>
    </source>
</evidence>
<dbReference type="PANTHER" id="PTHR42765">
    <property type="entry name" value="SOLEUCYL-TRNA SYNTHETASE"/>
    <property type="match status" value="1"/>
</dbReference>
<evidence type="ECO:0000256" key="12">
    <source>
        <dbReference type="RuleBase" id="RU363035"/>
    </source>
</evidence>
<dbReference type="Gene3D" id="1.10.730.20">
    <property type="match status" value="1"/>
</dbReference>
<evidence type="ECO:0000313" key="15">
    <source>
        <dbReference type="EMBL" id="ODV92506.1"/>
    </source>
</evidence>
<dbReference type="SUPFAM" id="SSF50677">
    <property type="entry name" value="ValRS/IleRS/LeuRS editing domain"/>
    <property type="match status" value="1"/>
</dbReference>
<comment type="subcellular location">
    <subcellularLocation>
        <location evidence="1">Mitochondrion</location>
    </subcellularLocation>
</comment>
<evidence type="ECO:0000256" key="8">
    <source>
        <dbReference type="ARBA" id="ARBA00023146"/>
    </source>
</evidence>
<dbReference type="FunFam" id="3.40.50.620:FF:000111">
    <property type="entry name" value="Mitochondrial isoleucyl-tRNA synthetase"/>
    <property type="match status" value="1"/>
</dbReference>
<keyword evidence="16" id="KW-1185">Reference proteome</keyword>
<dbReference type="InterPro" id="IPR033708">
    <property type="entry name" value="Anticodon_Ile_BEm"/>
</dbReference>
<gene>
    <name evidence="15" type="ORF">CANCADRAFT_56159</name>
</gene>
<dbReference type="GO" id="GO:0006428">
    <property type="term" value="P:isoleucyl-tRNA aminoacylation"/>
    <property type="evidence" value="ECO:0007669"/>
    <property type="project" value="InterPro"/>
</dbReference>
<dbReference type="InterPro" id="IPR050081">
    <property type="entry name" value="Ile-tRNA_ligase"/>
</dbReference>
<evidence type="ECO:0000313" key="16">
    <source>
        <dbReference type="Proteomes" id="UP000095023"/>
    </source>
</evidence>
<proteinExistence type="inferred from homology"/>
<dbReference type="InterPro" id="IPR002301">
    <property type="entry name" value="Ile-tRNA-ligase"/>
</dbReference>
<evidence type="ECO:0000256" key="1">
    <source>
        <dbReference type="ARBA" id="ARBA00004173"/>
    </source>
</evidence>
<evidence type="ECO:0000256" key="10">
    <source>
        <dbReference type="ARBA" id="ARBA00048359"/>
    </source>
</evidence>
<dbReference type="EMBL" id="KV453841">
    <property type="protein sequence ID" value="ODV92506.1"/>
    <property type="molecule type" value="Genomic_DNA"/>
</dbReference>
<dbReference type="InterPro" id="IPR009008">
    <property type="entry name" value="Val/Leu/Ile-tRNA-synth_edit"/>
</dbReference>